<keyword evidence="9" id="KW-1185">Reference proteome</keyword>
<dbReference type="GO" id="GO:0008270">
    <property type="term" value="F:zinc ion binding"/>
    <property type="evidence" value="ECO:0007669"/>
    <property type="project" value="UniProtKB-KW"/>
</dbReference>
<comment type="subcellular location">
    <subcellularLocation>
        <location evidence="1">Nucleus</location>
    </subcellularLocation>
</comment>
<dbReference type="GeneID" id="111011115"/>
<feature type="region of interest" description="Disordered" evidence="7">
    <location>
        <begin position="1"/>
        <end position="27"/>
    </location>
</feature>
<keyword evidence="4" id="KW-0862">Zinc</keyword>
<dbReference type="PANTHER" id="PTHR47287">
    <property type="entry name" value="C2H2 AND C2HC ZINC FINGERS SUPERFAMILY PROTEIN"/>
    <property type="match status" value="1"/>
</dbReference>
<evidence type="ECO:0000313" key="10">
    <source>
        <dbReference type="RefSeq" id="XP_022140443.1"/>
    </source>
</evidence>
<organism evidence="9 10">
    <name type="scientific">Momordica charantia</name>
    <name type="common">Bitter gourd</name>
    <name type="synonym">Balsam pear</name>
    <dbReference type="NCBI Taxonomy" id="3673"/>
    <lineage>
        <taxon>Eukaryota</taxon>
        <taxon>Viridiplantae</taxon>
        <taxon>Streptophyta</taxon>
        <taxon>Embryophyta</taxon>
        <taxon>Tracheophyta</taxon>
        <taxon>Spermatophyta</taxon>
        <taxon>Magnoliopsida</taxon>
        <taxon>eudicotyledons</taxon>
        <taxon>Gunneridae</taxon>
        <taxon>Pentapetalae</taxon>
        <taxon>rosids</taxon>
        <taxon>fabids</taxon>
        <taxon>Cucurbitales</taxon>
        <taxon>Cucurbitaceae</taxon>
        <taxon>Momordiceae</taxon>
        <taxon>Momordica</taxon>
    </lineage>
</organism>
<dbReference type="GO" id="GO:0005634">
    <property type="term" value="C:nucleus"/>
    <property type="evidence" value="ECO:0007669"/>
    <property type="project" value="UniProtKB-SubCell"/>
</dbReference>
<evidence type="ECO:0000256" key="1">
    <source>
        <dbReference type="ARBA" id="ARBA00004123"/>
    </source>
</evidence>
<dbReference type="AlphaFoldDB" id="A0A6J1CI08"/>
<sequence length="194" mass="21153">MEATSRSSTAADPCRPPENPFSGDQDQEEEPILLDLHLCSNPDAKPRIFSCNYCQRKFYSSQALGGHQNAHKRERTLAKRAHRFDSCNWPALHGGVFDRRSLGIHAHSQLIHKPPPGNAFSGSGYGWSRPAFIGQLPAVGRLTAVAGRSFGVFENVGWAAIGASAAGNNSNSNIVHSQTKQDQETNFLDLSLKL</sequence>
<keyword evidence="5" id="KW-0539">Nucleus</keyword>
<evidence type="ECO:0000256" key="4">
    <source>
        <dbReference type="ARBA" id="ARBA00022833"/>
    </source>
</evidence>
<evidence type="ECO:0000313" key="9">
    <source>
        <dbReference type="Proteomes" id="UP000504603"/>
    </source>
</evidence>
<protein>
    <submittedName>
        <fullName evidence="10">Zinc finger protein 1-like</fullName>
    </submittedName>
</protein>
<name>A0A6J1CI08_MOMCH</name>
<dbReference type="OrthoDB" id="1933825at2759"/>
<gene>
    <name evidence="10" type="primary">LOC111011115</name>
</gene>
<dbReference type="Gene3D" id="3.30.160.60">
    <property type="entry name" value="Classic Zinc Finger"/>
    <property type="match status" value="1"/>
</dbReference>
<evidence type="ECO:0000259" key="8">
    <source>
        <dbReference type="PROSITE" id="PS50157"/>
    </source>
</evidence>
<evidence type="ECO:0000256" key="6">
    <source>
        <dbReference type="PROSITE-ProRule" id="PRU00042"/>
    </source>
</evidence>
<feature type="compositionally biased region" description="Polar residues" evidence="7">
    <location>
        <begin position="1"/>
        <end position="10"/>
    </location>
</feature>
<dbReference type="SUPFAM" id="SSF57667">
    <property type="entry name" value="beta-beta-alpha zinc fingers"/>
    <property type="match status" value="1"/>
</dbReference>
<dbReference type="PROSITE" id="PS50157">
    <property type="entry name" value="ZINC_FINGER_C2H2_2"/>
    <property type="match status" value="1"/>
</dbReference>
<dbReference type="InterPro" id="IPR013087">
    <property type="entry name" value="Znf_C2H2_type"/>
</dbReference>
<evidence type="ECO:0000256" key="7">
    <source>
        <dbReference type="SAM" id="MobiDB-lite"/>
    </source>
</evidence>
<dbReference type="PROSITE" id="PS00028">
    <property type="entry name" value="ZINC_FINGER_C2H2_1"/>
    <property type="match status" value="1"/>
</dbReference>
<dbReference type="RefSeq" id="XP_022140443.1">
    <property type="nucleotide sequence ID" value="XM_022284751.1"/>
</dbReference>
<dbReference type="InterPro" id="IPR036236">
    <property type="entry name" value="Znf_C2H2_sf"/>
</dbReference>
<proteinExistence type="predicted"/>
<reference evidence="10" key="1">
    <citation type="submission" date="2025-08" db="UniProtKB">
        <authorList>
            <consortium name="RefSeq"/>
        </authorList>
    </citation>
    <scope>IDENTIFICATION</scope>
    <source>
        <strain evidence="10">OHB3-1</strain>
    </source>
</reference>
<accession>A0A6J1CI08</accession>
<evidence type="ECO:0000256" key="5">
    <source>
        <dbReference type="ARBA" id="ARBA00023242"/>
    </source>
</evidence>
<dbReference type="KEGG" id="mcha:111011115"/>
<keyword evidence="2" id="KW-0479">Metal-binding</keyword>
<keyword evidence="3 6" id="KW-0863">Zinc-finger</keyword>
<dbReference type="InterPro" id="IPR044246">
    <property type="entry name" value="ZFP3-like"/>
</dbReference>
<evidence type="ECO:0000256" key="3">
    <source>
        <dbReference type="ARBA" id="ARBA00022771"/>
    </source>
</evidence>
<dbReference type="Proteomes" id="UP000504603">
    <property type="component" value="Unplaced"/>
</dbReference>
<evidence type="ECO:0000256" key="2">
    <source>
        <dbReference type="ARBA" id="ARBA00022723"/>
    </source>
</evidence>
<dbReference type="GO" id="GO:0009788">
    <property type="term" value="P:negative regulation of abscisic acid-activated signaling pathway"/>
    <property type="evidence" value="ECO:0007669"/>
    <property type="project" value="InterPro"/>
</dbReference>
<dbReference type="PANTHER" id="PTHR47287:SF15">
    <property type="entry name" value="ZINC FINGER PROTEIN 3-LIKE"/>
    <property type="match status" value="1"/>
</dbReference>
<feature type="domain" description="C2H2-type" evidence="8">
    <location>
        <begin position="49"/>
        <end position="76"/>
    </location>
</feature>